<feature type="transmembrane region" description="Helical" evidence="6">
    <location>
        <begin position="280"/>
        <end position="298"/>
    </location>
</feature>
<feature type="transmembrane region" description="Helical" evidence="6">
    <location>
        <begin position="155"/>
        <end position="179"/>
    </location>
</feature>
<organism evidence="7 8">
    <name type="scientific">Tumebacillus lacus</name>
    <dbReference type="NCBI Taxonomy" id="2995335"/>
    <lineage>
        <taxon>Bacteria</taxon>
        <taxon>Bacillati</taxon>
        <taxon>Bacillota</taxon>
        <taxon>Bacilli</taxon>
        <taxon>Bacillales</taxon>
        <taxon>Alicyclobacillaceae</taxon>
        <taxon>Tumebacillus</taxon>
    </lineage>
</organism>
<dbReference type="Pfam" id="PF01594">
    <property type="entry name" value="AI-2E_transport"/>
    <property type="match status" value="1"/>
</dbReference>
<feature type="transmembrane region" description="Helical" evidence="6">
    <location>
        <begin position="318"/>
        <end position="343"/>
    </location>
</feature>
<sequence>MLSFVMRNRFALINLALWVVFAWLLYIGLSWFLPFVLPLLIGTLIAILIEPLVKLLTRIRMPRWLASMVTLLIFFGGGAALLLLLAAKLAIELADFTKHLPTLVSDVVAKGQDLLHDAVAFYGTLSPAMTEKVQENLDALSNTLARYGKAMAEAVVAWITNVPSMLTIFLLSLIIAYFVSKDIKKLQRLLLKFISPSIKEKGDVVRDDLGKAVFGYIRAQAILISITFVQVLVGLSILGVDYAFTLSLLAGFLDILPLLGTGSLFVPWAIYLFIVGNTKLAVGLLIVYGLIVAVRQLLEPKILAESIGLDPLLTIIVMYAGYHLVGFVGVLLAPFLIITFMSLMKVRAFDFLIDDGPDDDNDPKIIIKE</sequence>
<evidence type="ECO:0000256" key="4">
    <source>
        <dbReference type="ARBA" id="ARBA00022989"/>
    </source>
</evidence>
<gene>
    <name evidence="7" type="primary">ytvI</name>
    <name evidence="7" type="ORF">OS242_19820</name>
</gene>
<reference evidence="7 8" key="1">
    <citation type="submission" date="2022-11" db="EMBL/GenBank/DDBJ databases">
        <title>Study of microbial diversity in lake waters.</title>
        <authorList>
            <person name="Zhang J."/>
        </authorList>
    </citation>
    <scope>NUCLEOTIDE SEQUENCE [LARGE SCALE GENOMIC DNA]</scope>
    <source>
        <strain evidence="7 8">DT12</strain>
    </source>
</reference>
<dbReference type="EMBL" id="JAPMLT010000016">
    <property type="protein sequence ID" value="MCX7572175.1"/>
    <property type="molecule type" value="Genomic_DNA"/>
</dbReference>
<keyword evidence="5 6" id="KW-0472">Membrane</keyword>
<evidence type="ECO:0000256" key="6">
    <source>
        <dbReference type="SAM" id="Phobius"/>
    </source>
</evidence>
<keyword evidence="4 6" id="KW-1133">Transmembrane helix</keyword>
<feature type="transmembrane region" description="Helical" evidence="6">
    <location>
        <begin position="221"/>
        <end position="240"/>
    </location>
</feature>
<dbReference type="InterPro" id="IPR002549">
    <property type="entry name" value="AI-2E-like"/>
</dbReference>
<dbReference type="NCBIfam" id="TIGR02872">
    <property type="entry name" value="spore_ytvI"/>
    <property type="match status" value="1"/>
</dbReference>
<evidence type="ECO:0000256" key="3">
    <source>
        <dbReference type="ARBA" id="ARBA00022692"/>
    </source>
</evidence>
<proteinExistence type="inferred from homology"/>
<keyword evidence="3 6" id="KW-0812">Transmembrane</keyword>
<evidence type="ECO:0000256" key="2">
    <source>
        <dbReference type="ARBA" id="ARBA00009773"/>
    </source>
</evidence>
<comment type="subcellular location">
    <subcellularLocation>
        <location evidence="1">Membrane</location>
        <topology evidence="1">Multi-pass membrane protein</topology>
    </subcellularLocation>
</comment>
<evidence type="ECO:0000256" key="1">
    <source>
        <dbReference type="ARBA" id="ARBA00004141"/>
    </source>
</evidence>
<feature type="transmembrane region" description="Helical" evidence="6">
    <location>
        <begin position="246"/>
        <end position="273"/>
    </location>
</feature>
<dbReference type="InterPro" id="IPR014227">
    <property type="entry name" value="YtvI-like"/>
</dbReference>
<dbReference type="Proteomes" id="UP001208017">
    <property type="component" value="Unassembled WGS sequence"/>
</dbReference>
<evidence type="ECO:0000313" key="7">
    <source>
        <dbReference type="EMBL" id="MCX7572175.1"/>
    </source>
</evidence>
<evidence type="ECO:0000313" key="8">
    <source>
        <dbReference type="Proteomes" id="UP001208017"/>
    </source>
</evidence>
<feature type="transmembrane region" description="Helical" evidence="6">
    <location>
        <begin position="12"/>
        <end position="29"/>
    </location>
</feature>
<dbReference type="PANTHER" id="PTHR21716:SF68">
    <property type="entry name" value="TRANSPORT PROTEIN YTVI-RELATED"/>
    <property type="match status" value="1"/>
</dbReference>
<feature type="transmembrane region" description="Helical" evidence="6">
    <location>
        <begin position="35"/>
        <end position="53"/>
    </location>
</feature>
<comment type="caution">
    <text evidence="7">The sequence shown here is derived from an EMBL/GenBank/DDBJ whole genome shotgun (WGS) entry which is preliminary data.</text>
</comment>
<accession>A0ABT3X5J8</accession>
<evidence type="ECO:0000256" key="5">
    <source>
        <dbReference type="ARBA" id="ARBA00023136"/>
    </source>
</evidence>
<feature type="transmembrane region" description="Helical" evidence="6">
    <location>
        <begin position="65"/>
        <end position="91"/>
    </location>
</feature>
<protein>
    <submittedName>
        <fullName evidence="7">Sporulation integral membrane protein YtvI</fullName>
    </submittedName>
</protein>
<comment type="similarity">
    <text evidence="2">Belongs to the autoinducer-2 exporter (AI-2E) (TC 2.A.86) family.</text>
</comment>
<name>A0ABT3X5J8_9BACL</name>
<dbReference type="PANTHER" id="PTHR21716">
    <property type="entry name" value="TRANSMEMBRANE PROTEIN"/>
    <property type="match status" value="1"/>
</dbReference>
<keyword evidence="8" id="KW-1185">Reference proteome</keyword>
<dbReference type="RefSeq" id="WP_267153424.1">
    <property type="nucleotide sequence ID" value="NZ_JAPMLT010000016.1"/>
</dbReference>